<proteinExistence type="predicted"/>
<evidence type="ECO:0000313" key="2">
    <source>
        <dbReference type="EMBL" id="SLN18529.1"/>
    </source>
</evidence>
<dbReference type="Gene3D" id="3.40.50.300">
    <property type="entry name" value="P-loop containing nucleotide triphosphate hydrolases"/>
    <property type="match status" value="1"/>
</dbReference>
<name>A0A1Y5RIS0_9RHOB</name>
<accession>A0A1Y5RIS0</accession>
<evidence type="ECO:0000259" key="1">
    <source>
        <dbReference type="Pfam" id="PF07475"/>
    </source>
</evidence>
<dbReference type="Proteomes" id="UP000193862">
    <property type="component" value="Unassembled WGS sequence"/>
</dbReference>
<dbReference type="AlphaFoldDB" id="A0A1Y5RIS0"/>
<dbReference type="OrthoDB" id="8326226at2"/>
<organism evidence="2 3">
    <name type="scientific">Aquimixticola soesokkakensis</name>
    <dbReference type="NCBI Taxonomy" id="1519096"/>
    <lineage>
        <taxon>Bacteria</taxon>
        <taxon>Pseudomonadati</taxon>
        <taxon>Pseudomonadota</taxon>
        <taxon>Alphaproteobacteria</taxon>
        <taxon>Rhodobacterales</taxon>
        <taxon>Paracoccaceae</taxon>
        <taxon>Aquimixticola</taxon>
    </lineage>
</organism>
<keyword evidence="2" id="KW-0808">Transferase</keyword>
<sequence length="153" mass="16546">MPAAAVASAGETEVRHATCVALDADRGLLLIGQSGSGKSGLALELMAMGLTLVSDDRTQLSRGAQGVIARYPSLANPDLRGVIEARELGLLRAQVLPQTQLRLVVDLDHIETARLPEMRFFECCGCKLPLAHRSRTPHFNAALLQFLKEDRFA</sequence>
<keyword evidence="3" id="KW-1185">Reference proteome</keyword>
<keyword evidence="2" id="KW-0418">Kinase</keyword>
<dbReference type="GO" id="GO:0005524">
    <property type="term" value="F:ATP binding"/>
    <property type="evidence" value="ECO:0007669"/>
    <property type="project" value="InterPro"/>
</dbReference>
<dbReference type="RefSeq" id="WP_085835125.1">
    <property type="nucleotide sequence ID" value="NZ_FWFS01000001.1"/>
</dbReference>
<dbReference type="InterPro" id="IPR011104">
    <property type="entry name" value="Hpr_kin/Pase_C"/>
</dbReference>
<gene>
    <name evidence="2" type="ORF">AQS8620_00398</name>
</gene>
<dbReference type="Pfam" id="PF07475">
    <property type="entry name" value="Hpr_kinase_C"/>
    <property type="match status" value="1"/>
</dbReference>
<dbReference type="EMBL" id="FWFS01000001">
    <property type="protein sequence ID" value="SLN18529.1"/>
    <property type="molecule type" value="Genomic_DNA"/>
</dbReference>
<feature type="domain" description="HPr kinase/phosphorylase C-terminal" evidence="1">
    <location>
        <begin position="13"/>
        <end position="112"/>
    </location>
</feature>
<evidence type="ECO:0000313" key="3">
    <source>
        <dbReference type="Proteomes" id="UP000193862"/>
    </source>
</evidence>
<dbReference type="GO" id="GO:0000155">
    <property type="term" value="F:phosphorelay sensor kinase activity"/>
    <property type="evidence" value="ECO:0007669"/>
    <property type="project" value="InterPro"/>
</dbReference>
<dbReference type="InterPro" id="IPR027417">
    <property type="entry name" value="P-loop_NTPase"/>
</dbReference>
<dbReference type="GO" id="GO:0006109">
    <property type="term" value="P:regulation of carbohydrate metabolic process"/>
    <property type="evidence" value="ECO:0007669"/>
    <property type="project" value="InterPro"/>
</dbReference>
<protein>
    <submittedName>
        <fullName evidence="2">HPr kinase/phosphorylase</fullName>
    </submittedName>
</protein>
<dbReference type="SUPFAM" id="SSF53795">
    <property type="entry name" value="PEP carboxykinase-like"/>
    <property type="match status" value="1"/>
</dbReference>
<reference evidence="2 3" key="1">
    <citation type="submission" date="2017-03" db="EMBL/GenBank/DDBJ databases">
        <authorList>
            <person name="Afonso C.L."/>
            <person name="Miller P.J."/>
            <person name="Scott M.A."/>
            <person name="Spackman E."/>
            <person name="Goraichik I."/>
            <person name="Dimitrov K.M."/>
            <person name="Suarez D.L."/>
            <person name="Swayne D.E."/>
        </authorList>
    </citation>
    <scope>NUCLEOTIDE SEQUENCE [LARGE SCALE GENOMIC DNA]</scope>
    <source>
        <strain evidence="2 3">CECT 8620</strain>
    </source>
</reference>